<evidence type="ECO:0000259" key="11">
    <source>
        <dbReference type="PROSITE" id="PS50157"/>
    </source>
</evidence>
<dbReference type="Gene3D" id="3.30.160.60">
    <property type="entry name" value="Classic Zinc Finger"/>
    <property type="match status" value="5"/>
</dbReference>
<dbReference type="SMART" id="SM00355">
    <property type="entry name" value="ZnF_C2H2"/>
    <property type="match status" value="6"/>
</dbReference>
<feature type="domain" description="C2H2-type" evidence="11">
    <location>
        <begin position="262"/>
        <end position="284"/>
    </location>
</feature>
<keyword evidence="7" id="KW-0804">Transcription</keyword>
<evidence type="ECO:0000256" key="9">
    <source>
        <dbReference type="PROSITE-ProRule" id="PRU00042"/>
    </source>
</evidence>
<reference evidence="12 13" key="1">
    <citation type="journal article" date="2024" name="Genome Biol. Evol.">
        <title>Chromosome-level genome assembly of the viviparous eelpout Zoarces viviparus.</title>
        <authorList>
            <person name="Fuhrmann N."/>
            <person name="Brasseur M.V."/>
            <person name="Bakowski C.E."/>
            <person name="Podsiadlowski L."/>
            <person name="Prost S."/>
            <person name="Krehenwinkel H."/>
            <person name="Mayer C."/>
        </authorList>
    </citation>
    <scope>NUCLEOTIDE SEQUENCE [LARGE SCALE GENOMIC DNA]</scope>
    <source>
        <strain evidence="12">NO-MEL_2022_Ind0_liver</strain>
    </source>
</reference>
<comment type="caution">
    <text evidence="12">The sequence shown here is derived from an EMBL/GenBank/DDBJ whole genome shotgun (WGS) entry which is preliminary data.</text>
</comment>
<dbReference type="PROSITE" id="PS50157">
    <property type="entry name" value="ZINC_FINGER_C2H2_2"/>
    <property type="match status" value="6"/>
</dbReference>
<comment type="subcellular location">
    <subcellularLocation>
        <location evidence="1">Nucleus</location>
    </subcellularLocation>
</comment>
<dbReference type="FunFam" id="3.30.160.60:FF:001498">
    <property type="entry name" value="Zinc finger protein 404"/>
    <property type="match status" value="1"/>
</dbReference>
<sequence length="805" mass="88666">MLSSVALRAQIASIINALSKAAVAEIAKVVEDGMVVLRLEMCQRENEIQKLKSNIEVLHSELRSLQESVTLRPDNHDSQRVVGDERTLFENGPSDENHNHADHNGLSIPEVQVKREPVEEGSEENRGQPAQLGEEASLYRRDDAQWRPTTQTQTGRNNSDYLNLGHDSLSRLPESPLDTGAAAPCSSSSGGFHQPSPFSRGLLGYSPYRSTYSAVWRRTAAAAAVKRLMFKKGFICSYCGKYFQRAGHLERHKRIHTGEKPYHCEICGRLFNQKCSLKGHMKIHGRYIQPKPLEMEMEQKRIPEVNPRTDALRPEEESQAKAVDDLPKNEDILSAHVHVKREPAEENMAPPLFLGGDEQTREGGDDLSENLAAFARDSHQWMSRLRAQSNAELGGAEYLGSSAQSAASFPGMPQLLPPAVEAPCSTFSFPGKPYGELNNGMVSHTPYGSSDAVMMPSEAGVRGAAGTSLDHLLQRGSSSFQVIKPKKCFVCTYCGKVFVRVGHLERHLRIHTGEKPYGCHICGRCFNQKSSLKSHMKTHRIGENTDVLEAHHPMFAMPENPSPQNPAEPKTGLAASMEQLLGSAYGEAAGEQTVMVKLEPNGEDFHTPSQAGTENGTDHGRLWAPGIEKSSDAEQTARLMLHGVEYHQSPAAGAANEQPGYTSPIRDMSFLNDEEEEEMMHADQYSAMGVHSRRPDGTLERQDQHVTQERSADEYAAVSGGTQRGGGFGFNMAASGNRAVNCGAEDAAGRNCFICSTCGQRFDRFSSFQRHQCVNVTEQSFSCEVCGKLFNQMSVLKLHLKLHVE</sequence>
<feature type="domain" description="C2H2-type" evidence="11">
    <location>
        <begin position="517"/>
        <end position="539"/>
    </location>
</feature>
<evidence type="ECO:0000256" key="6">
    <source>
        <dbReference type="ARBA" id="ARBA00023015"/>
    </source>
</evidence>
<evidence type="ECO:0000313" key="13">
    <source>
        <dbReference type="Proteomes" id="UP001488805"/>
    </source>
</evidence>
<dbReference type="EMBL" id="JBCEZU010000023">
    <property type="protein sequence ID" value="KAK9538513.1"/>
    <property type="molecule type" value="Genomic_DNA"/>
</dbReference>
<dbReference type="Proteomes" id="UP001488805">
    <property type="component" value="Unassembled WGS sequence"/>
</dbReference>
<accession>A0AAW1FV66</accession>
<dbReference type="GO" id="GO:0000981">
    <property type="term" value="F:DNA-binding transcription factor activity, RNA polymerase II-specific"/>
    <property type="evidence" value="ECO:0007669"/>
    <property type="project" value="TreeGrafter"/>
</dbReference>
<feature type="compositionally biased region" description="Basic and acidic residues" evidence="10">
    <location>
        <begin position="693"/>
        <end position="713"/>
    </location>
</feature>
<feature type="domain" description="C2H2-type" evidence="11">
    <location>
        <begin position="234"/>
        <end position="261"/>
    </location>
</feature>
<feature type="domain" description="C2H2-type" evidence="11">
    <location>
        <begin position="489"/>
        <end position="516"/>
    </location>
</feature>
<evidence type="ECO:0000256" key="7">
    <source>
        <dbReference type="ARBA" id="ARBA00023163"/>
    </source>
</evidence>
<feature type="domain" description="C2H2-type" evidence="11">
    <location>
        <begin position="753"/>
        <end position="780"/>
    </location>
</feature>
<keyword evidence="8" id="KW-0539">Nucleus</keyword>
<dbReference type="FunFam" id="3.30.160.60:FF:000744">
    <property type="entry name" value="zinc finger E-box-binding homeobox 1"/>
    <property type="match status" value="1"/>
</dbReference>
<keyword evidence="13" id="KW-1185">Reference proteome</keyword>
<feature type="region of interest" description="Disordered" evidence="10">
    <location>
        <begin position="88"/>
        <end position="192"/>
    </location>
</feature>
<dbReference type="FunFam" id="3.30.160.60:FF:000557">
    <property type="entry name" value="zinc finger and SCAN domain-containing protein 29"/>
    <property type="match status" value="2"/>
</dbReference>
<evidence type="ECO:0000256" key="1">
    <source>
        <dbReference type="ARBA" id="ARBA00004123"/>
    </source>
</evidence>
<keyword evidence="2" id="KW-0479">Metal-binding</keyword>
<evidence type="ECO:0000256" key="5">
    <source>
        <dbReference type="ARBA" id="ARBA00022833"/>
    </source>
</evidence>
<dbReference type="GO" id="GO:0008270">
    <property type="term" value="F:zinc ion binding"/>
    <property type="evidence" value="ECO:0007669"/>
    <property type="project" value="UniProtKB-KW"/>
</dbReference>
<evidence type="ECO:0000256" key="3">
    <source>
        <dbReference type="ARBA" id="ARBA00022737"/>
    </source>
</evidence>
<dbReference type="AlphaFoldDB" id="A0AAW1FV66"/>
<dbReference type="SUPFAM" id="SSF57667">
    <property type="entry name" value="beta-beta-alpha zinc fingers"/>
    <property type="match status" value="3"/>
</dbReference>
<feature type="compositionally biased region" description="Polar residues" evidence="10">
    <location>
        <begin position="147"/>
        <end position="161"/>
    </location>
</feature>
<dbReference type="InterPro" id="IPR013087">
    <property type="entry name" value="Znf_C2H2_type"/>
</dbReference>
<dbReference type="InterPro" id="IPR036236">
    <property type="entry name" value="Znf_C2H2_sf"/>
</dbReference>
<keyword evidence="5" id="KW-0862">Zinc</keyword>
<dbReference type="PANTHER" id="PTHR24394:SF48">
    <property type="entry name" value="ZINC FINGER PROTEIN 771"/>
    <property type="match status" value="1"/>
</dbReference>
<evidence type="ECO:0000256" key="2">
    <source>
        <dbReference type="ARBA" id="ARBA00022723"/>
    </source>
</evidence>
<name>A0AAW1FV66_ZOAVI</name>
<dbReference type="GO" id="GO:0005634">
    <property type="term" value="C:nucleus"/>
    <property type="evidence" value="ECO:0007669"/>
    <property type="project" value="UniProtKB-SubCell"/>
</dbReference>
<keyword evidence="6" id="KW-0805">Transcription regulation</keyword>
<evidence type="ECO:0000256" key="10">
    <source>
        <dbReference type="SAM" id="MobiDB-lite"/>
    </source>
</evidence>
<feature type="region of interest" description="Disordered" evidence="10">
    <location>
        <begin position="688"/>
        <end position="720"/>
    </location>
</feature>
<evidence type="ECO:0000256" key="8">
    <source>
        <dbReference type="ARBA" id="ARBA00023242"/>
    </source>
</evidence>
<dbReference type="PANTHER" id="PTHR24394">
    <property type="entry name" value="ZINC FINGER PROTEIN"/>
    <property type="match status" value="1"/>
</dbReference>
<feature type="compositionally biased region" description="Basic and acidic residues" evidence="10">
    <location>
        <begin position="112"/>
        <end position="126"/>
    </location>
</feature>
<organism evidence="12 13">
    <name type="scientific">Zoarces viviparus</name>
    <name type="common">Viviparous eelpout</name>
    <name type="synonym">Blennius viviparus</name>
    <dbReference type="NCBI Taxonomy" id="48416"/>
    <lineage>
        <taxon>Eukaryota</taxon>
        <taxon>Metazoa</taxon>
        <taxon>Chordata</taxon>
        <taxon>Craniata</taxon>
        <taxon>Vertebrata</taxon>
        <taxon>Euteleostomi</taxon>
        <taxon>Actinopterygii</taxon>
        <taxon>Neopterygii</taxon>
        <taxon>Teleostei</taxon>
        <taxon>Neoteleostei</taxon>
        <taxon>Acanthomorphata</taxon>
        <taxon>Eupercaria</taxon>
        <taxon>Perciformes</taxon>
        <taxon>Cottioidei</taxon>
        <taxon>Zoarcales</taxon>
        <taxon>Zoarcidae</taxon>
        <taxon>Zoarcinae</taxon>
        <taxon>Zoarces</taxon>
    </lineage>
</organism>
<feature type="compositionally biased region" description="Low complexity" evidence="10">
    <location>
        <begin position="180"/>
        <end position="191"/>
    </location>
</feature>
<keyword evidence="3" id="KW-0677">Repeat</keyword>
<dbReference type="Pfam" id="PF00096">
    <property type="entry name" value="zf-C2H2"/>
    <property type="match status" value="4"/>
</dbReference>
<evidence type="ECO:0000256" key="4">
    <source>
        <dbReference type="ARBA" id="ARBA00022771"/>
    </source>
</evidence>
<proteinExistence type="predicted"/>
<protein>
    <recommendedName>
        <fullName evidence="11">C2H2-type domain-containing protein</fullName>
    </recommendedName>
</protein>
<gene>
    <name evidence="12" type="ORF">VZT92_003676</name>
</gene>
<feature type="domain" description="C2H2-type" evidence="11">
    <location>
        <begin position="781"/>
        <end position="805"/>
    </location>
</feature>
<keyword evidence="4 9" id="KW-0863">Zinc-finger</keyword>
<evidence type="ECO:0000313" key="12">
    <source>
        <dbReference type="EMBL" id="KAK9538513.1"/>
    </source>
</evidence>
<dbReference type="PROSITE" id="PS00028">
    <property type="entry name" value="ZINC_FINGER_C2H2_1"/>
    <property type="match status" value="5"/>
</dbReference>